<feature type="compositionally biased region" description="Basic and acidic residues" evidence="1">
    <location>
        <begin position="65"/>
        <end position="78"/>
    </location>
</feature>
<feature type="chain" id="PRO_5027057779" evidence="2">
    <location>
        <begin position="20"/>
        <end position="87"/>
    </location>
</feature>
<dbReference type="AlphaFoldDB" id="A0A6J4SXR4"/>
<proteinExistence type="predicted"/>
<evidence type="ECO:0000256" key="1">
    <source>
        <dbReference type="SAM" id="MobiDB-lite"/>
    </source>
</evidence>
<name>A0A6J4SXR4_9SPHN</name>
<feature type="region of interest" description="Disordered" evidence="1">
    <location>
        <begin position="65"/>
        <end position="87"/>
    </location>
</feature>
<dbReference type="RefSeq" id="WP_294173058.1">
    <property type="nucleotide sequence ID" value="NZ_CADCVZ010000028.1"/>
</dbReference>
<dbReference type="EMBL" id="CADCVZ010000028">
    <property type="protein sequence ID" value="CAA9507972.1"/>
    <property type="molecule type" value="Genomic_DNA"/>
</dbReference>
<reference evidence="3" key="1">
    <citation type="submission" date="2020-02" db="EMBL/GenBank/DDBJ databases">
        <authorList>
            <person name="Meier V. D."/>
        </authorList>
    </citation>
    <scope>NUCLEOTIDE SEQUENCE</scope>
    <source>
        <strain evidence="3">AVDCRST_MAG09</strain>
    </source>
</reference>
<accession>A0A6J4SXR4</accession>
<feature type="signal peptide" evidence="2">
    <location>
        <begin position="1"/>
        <end position="19"/>
    </location>
</feature>
<gene>
    <name evidence="3" type="ORF">AVDCRST_MAG09-1180</name>
</gene>
<protein>
    <submittedName>
        <fullName evidence="3">Uncharacterized protein</fullName>
    </submittedName>
</protein>
<evidence type="ECO:0000256" key="2">
    <source>
        <dbReference type="SAM" id="SignalP"/>
    </source>
</evidence>
<sequence length="87" mass="9255">MNLVFLAAMLTTAAVPAAAQVAATSAAPAPAKTVKPAKKICERVEETGTRLGGRQVCLTAEEWQARRANDRTETERVQQKTGYKPAG</sequence>
<evidence type="ECO:0000313" key="3">
    <source>
        <dbReference type="EMBL" id="CAA9507972.1"/>
    </source>
</evidence>
<organism evidence="3">
    <name type="scientific">uncultured Sphingomonas sp</name>
    <dbReference type="NCBI Taxonomy" id="158754"/>
    <lineage>
        <taxon>Bacteria</taxon>
        <taxon>Pseudomonadati</taxon>
        <taxon>Pseudomonadota</taxon>
        <taxon>Alphaproteobacteria</taxon>
        <taxon>Sphingomonadales</taxon>
        <taxon>Sphingomonadaceae</taxon>
        <taxon>Sphingomonas</taxon>
        <taxon>environmental samples</taxon>
    </lineage>
</organism>
<keyword evidence="2" id="KW-0732">Signal</keyword>